<organism evidence="2 3">
    <name type="scientific">Acetobacterium tundrae</name>
    <dbReference type="NCBI Taxonomy" id="132932"/>
    <lineage>
        <taxon>Bacteria</taxon>
        <taxon>Bacillati</taxon>
        <taxon>Bacillota</taxon>
        <taxon>Clostridia</taxon>
        <taxon>Eubacteriales</taxon>
        <taxon>Eubacteriaceae</taxon>
        <taxon>Acetobacterium</taxon>
    </lineage>
</organism>
<feature type="transmembrane region" description="Helical" evidence="1">
    <location>
        <begin position="140"/>
        <end position="160"/>
    </location>
</feature>
<gene>
    <name evidence="2" type="ORF">GH807_10635</name>
</gene>
<feature type="transmembrane region" description="Helical" evidence="1">
    <location>
        <begin position="12"/>
        <end position="34"/>
    </location>
</feature>
<keyword evidence="1" id="KW-0472">Membrane</keyword>
<feature type="transmembrane region" description="Helical" evidence="1">
    <location>
        <begin position="46"/>
        <end position="68"/>
    </location>
</feature>
<keyword evidence="3" id="KW-1185">Reference proteome</keyword>
<evidence type="ECO:0000313" key="3">
    <source>
        <dbReference type="Proteomes" id="UP000653358"/>
    </source>
</evidence>
<protein>
    <submittedName>
        <fullName evidence="2">Uncharacterized protein</fullName>
    </submittedName>
</protein>
<feature type="transmembrane region" description="Helical" evidence="1">
    <location>
        <begin position="80"/>
        <end position="102"/>
    </location>
</feature>
<dbReference type="EMBL" id="WJBB01000012">
    <property type="protein sequence ID" value="MBC3797502.1"/>
    <property type="molecule type" value="Genomic_DNA"/>
</dbReference>
<feature type="transmembrane region" description="Helical" evidence="1">
    <location>
        <begin position="108"/>
        <end position="128"/>
    </location>
</feature>
<keyword evidence="1" id="KW-0812">Transmembrane</keyword>
<proteinExistence type="predicted"/>
<sequence length="192" mass="21149">MMFFRNFNAELWGIFVGNLLLLFCCVFYLAWWVVTFRPNAPVGSAGVWYITAALIIGVAAIVILSWGIATLSKHSESIPVWLILVGVAALFVVLLLVTTMIFQRIVTSELLIILVWTGLELSAITVLFGTGRFGPETGVILAVLVGIVTVVSLICYVLYYRLDEILSYWIGMVPLTFSGLFCAVFLGVLAFL</sequence>
<evidence type="ECO:0000313" key="2">
    <source>
        <dbReference type="EMBL" id="MBC3797502.1"/>
    </source>
</evidence>
<keyword evidence="1" id="KW-1133">Transmembrane helix</keyword>
<feature type="transmembrane region" description="Helical" evidence="1">
    <location>
        <begin position="166"/>
        <end position="191"/>
    </location>
</feature>
<accession>A0ABR6WMZ7</accession>
<name>A0ABR6WMZ7_9FIRM</name>
<comment type="caution">
    <text evidence="2">The sequence shown here is derived from an EMBL/GenBank/DDBJ whole genome shotgun (WGS) entry which is preliminary data.</text>
</comment>
<reference evidence="2 3" key="1">
    <citation type="journal article" date="2020" name="mSystems">
        <title>Defining Genomic and Predicted Metabolic Features of the Acetobacterium Genus.</title>
        <authorList>
            <person name="Ross D.E."/>
            <person name="Marshall C.W."/>
            <person name="Gulliver D."/>
            <person name="May H.D."/>
            <person name="Norman R.S."/>
        </authorList>
    </citation>
    <scope>NUCLEOTIDE SEQUENCE [LARGE SCALE GENOMIC DNA]</scope>
    <source>
        <strain evidence="2 3">DSM 9173</strain>
    </source>
</reference>
<evidence type="ECO:0000256" key="1">
    <source>
        <dbReference type="SAM" id="Phobius"/>
    </source>
</evidence>
<dbReference type="RefSeq" id="WP_186843769.1">
    <property type="nucleotide sequence ID" value="NZ_RXYB01000012.1"/>
</dbReference>
<dbReference type="Proteomes" id="UP000653358">
    <property type="component" value="Unassembled WGS sequence"/>
</dbReference>